<organism evidence="2 3">
    <name type="scientific">Pseudobutyrivibrio ruminis</name>
    <dbReference type="NCBI Taxonomy" id="46206"/>
    <lineage>
        <taxon>Bacteria</taxon>
        <taxon>Bacillati</taxon>
        <taxon>Bacillota</taxon>
        <taxon>Clostridia</taxon>
        <taxon>Lachnospirales</taxon>
        <taxon>Lachnospiraceae</taxon>
        <taxon>Pseudobutyrivibrio</taxon>
    </lineage>
</organism>
<gene>
    <name evidence="2" type="ORF">E7272_03790</name>
</gene>
<dbReference type="EMBL" id="SVER01000007">
    <property type="protein sequence ID" value="MBE5918946.1"/>
    <property type="molecule type" value="Genomic_DNA"/>
</dbReference>
<sequence length="492" mass="53822">MDNSNLGMASGNVQYRKAKLWQIICIAFNGFNGMAVYFLIGLASYSASIGYGIATLIVGGLLTFTRIFDAITDPLLAFLYDRVNTPFGKVRPLILGGWLIQSLGLLCMFNFFSSKGHGVAVFLIFYMIYVIGYTLVNMTAQTLPALLTNDPRQRPTVGVWQTIFNYLTPMILNIVVYSVIMPAMGGNFSQEFLNVVTWVCVIISFVGVCIVCIGVSEYDKMENFEGLAKKERLKFKDMLNVLKNNKPLQCYIASNASDKIAQQASSASIVGTMLNGIIIGNMGLATILSMIGMLPSILFAAYGAKYAGKHGHMESIVTWSRNCIFANLGICLFFVITRFTVGTHSIASMGITLILYVLFTFICNGFSMCVTTANTGFMADVIDYELDRSGKYVPAVVAGTYSFVDKIVSSFSAAIATAAVALVGYTTTMPQPGDPMTPGVFWMTLCLRYGLAICGWIITLIAMSFCKLTRSEMVNVQCRIAEKKEALKQEAV</sequence>
<keyword evidence="1" id="KW-0812">Transmembrane</keyword>
<dbReference type="InterPro" id="IPR036259">
    <property type="entry name" value="MFS_trans_sf"/>
</dbReference>
<dbReference type="SUPFAM" id="SSF103473">
    <property type="entry name" value="MFS general substrate transporter"/>
    <property type="match status" value="1"/>
</dbReference>
<feature type="transmembrane region" description="Helical" evidence="1">
    <location>
        <begin position="92"/>
        <end position="112"/>
    </location>
</feature>
<keyword evidence="2" id="KW-0813">Transport</keyword>
<keyword evidence="1" id="KW-0472">Membrane</keyword>
<dbReference type="PANTHER" id="PTHR11328:SF28">
    <property type="entry name" value="MAJOR FACILITATOR SUPERFAMILY DOMAIN-CONTAINING PROTEIN 12"/>
    <property type="match status" value="1"/>
</dbReference>
<protein>
    <submittedName>
        <fullName evidence="2">Sugar transporter</fullName>
    </submittedName>
</protein>
<name>A0A927YQ11_9FIRM</name>
<comment type="caution">
    <text evidence="2">The sequence shown here is derived from an EMBL/GenBank/DDBJ whole genome shotgun (WGS) entry which is preliminary data.</text>
</comment>
<dbReference type="Gene3D" id="1.20.1250.20">
    <property type="entry name" value="MFS general substrate transporter like domains"/>
    <property type="match status" value="1"/>
</dbReference>
<feature type="transmembrane region" description="Helical" evidence="1">
    <location>
        <begin position="49"/>
        <end position="72"/>
    </location>
</feature>
<keyword evidence="2" id="KW-0762">Sugar transport</keyword>
<feature type="transmembrane region" description="Helical" evidence="1">
    <location>
        <begin position="119"/>
        <end position="138"/>
    </location>
</feature>
<dbReference type="Pfam" id="PF13347">
    <property type="entry name" value="MFS_2"/>
    <property type="match status" value="1"/>
</dbReference>
<dbReference type="GO" id="GO:0015293">
    <property type="term" value="F:symporter activity"/>
    <property type="evidence" value="ECO:0007669"/>
    <property type="project" value="InterPro"/>
</dbReference>
<dbReference type="GO" id="GO:0005886">
    <property type="term" value="C:plasma membrane"/>
    <property type="evidence" value="ECO:0007669"/>
    <property type="project" value="TreeGrafter"/>
</dbReference>
<keyword evidence="1" id="KW-1133">Transmembrane helix</keyword>
<dbReference type="GO" id="GO:0008643">
    <property type="term" value="P:carbohydrate transport"/>
    <property type="evidence" value="ECO:0007669"/>
    <property type="project" value="InterPro"/>
</dbReference>
<feature type="transmembrane region" description="Helical" evidence="1">
    <location>
        <begin position="407"/>
        <end position="428"/>
    </location>
</feature>
<accession>A0A927YQ11</accession>
<evidence type="ECO:0000256" key="1">
    <source>
        <dbReference type="SAM" id="Phobius"/>
    </source>
</evidence>
<feature type="transmembrane region" description="Helical" evidence="1">
    <location>
        <begin position="158"/>
        <end position="180"/>
    </location>
</feature>
<evidence type="ECO:0000313" key="3">
    <source>
        <dbReference type="Proteomes" id="UP000766246"/>
    </source>
</evidence>
<evidence type="ECO:0000313" key="2">
    <source>
        <dbReference type="EMBL" id="MBE5918946.1"/>
    </source>
</evidence>
<dbReference type="AlphaFoldDB" id="A0A927YQ11"/>
<feature type="transmembrane region" description="Helical" evidence="1">
    <location>
        <begin position="440"/>
        <end position="463"/>
    </location>
</feature>
<proteinExistence type="predicted"/>
<feature type="transmembrane region" description="Helical" evidence="1">
    <location>
        <begin position="192"/>
        <end position="216"/>
    </location>
</feature>
<feature type="transmembrane region" description="Helical" evidence="1">
    <location>
        <begin position="323"/>
        <end position="341"/>
    </location>
</feature>
<dbReference type="Proteomes" id="UP000766246">
    <property type="component" value="Unassembled WGS sequence"/>
</dbReference>
<feature type="transmembrane region" description="Helical" evidence="1">
    <location>
        <begin position="20"/>
        <end position="42"/>
    </location>
</feature>
<dbReference type="PANTHER" id="PTHR11328">
    <property type="entry name" value="MAJOR FACILITATOR SUPERFAMILY DOMAIN-CONTAINING PROTEIN"/>
    <property type="match status" value="1"/>
</dbReference>
<reference evidence="2" key="1">
    <citation type="submission" date="2019-04" db="EMBL/GenBank/DDBJ databases">
        <title>Evolution of Biomass-Degrading Anaerobic Consortia Revealed by Metagenomics.</title>
        <authorList>
            <person name="Peng X."/>
        </authorList>
    </citation>
    <scope>NUCLEOTIDE SEQUENCE</scope>
    <source>
        <strain evidence="2">SIG311</strain>
    </source>
</reference>
<feature type="transmembrane region" description="Helical" evidence="1">
    <location>
        <begin position="347"/>
        <end position="370"/>
    </location>
</feature>
<dbReference type="InterPro" id="IPR039672">
    <property type="entry name" value="MFS_2"/>
</dbReference>
<feature type="transmembrane region" description="Helical" evidence="1">
    <location>
        <begin position="277"/>
        <end position="302"/>
    </location>
</feature>